<sequence>MYNFIPKRKEKIKNSGNLEENKNLSPEELFLKDIDEEIIDNLEKEKILTKFLENNKFKEIISEIEKEEKGMLNLAQFKRFYDFIKERKFDFFDEGKKVIDFIDKQRERKIATKFYEFVREEFIENPLRIQEKKLTDEFRISESQKNKQSFQVLEKYLLYIFGKKRMKEKLDKIEKTEVE</sequence>
<gene>
    <name evidence="1" type="ORF">AB8B28_06610</name>
</gene>
<reference evidence="1" key="1">
    <citation type="submission" date="2024-07" db="EMBL/GenBank/DDBJ databases">
        <authorList>
            <person name="Li X.-J."/>
            <person name="Wang X."/>
        </authorList>
    </citation>
    <scope>NUCLEOTIDE SEQUENCE</scope>
    <source>
        <strain evidence="1">HSP-536</strain>
    </source>
</reference>
<evidence type="ECO:0000313" key="1">
    <source>
        <dbReference type="EMBL" id="XDU61331.1"/>
    </source>
</evidence>
<proteinExistence type="predicted"/>
<dbReference type="AlphaFoldDB" id="A0AB39V0W7"/>
<dbReference type="EMBL" id="CP165647">
    <property type="protein sequence ID" value="XDU61331.1"/>
    <property type="molecule type" value="Genomic_DNA"/>
</dbReference>
<name>A0AB39V0W7_9FUSO</name>
<dbReference type="KEGG" id="lala:AB8B28_06610"/>
<organism evidence="1">
    <name type="scientific">Leptotrichia alba</name>
    <dbReference type="NCBI Taxonomy" id="3239304"/>
    <lineage>
        <taxon>Bacteria</taxon>
        <taxon>Fusobacteriati</taxon>
        <taxon>Fusobacteriota</taxon>
        <taxon>Fusobacteriia</taxon>
        <taxon>Fusobacteriales</taxon>
        <taxon>Leptotrichiaceae</taxon>
        <taxon>Leptotrichia</taxon>
    </lineage>
</organism>
<evidence type="ECO:0008006" key="2">
    <source>
        <dbReference type="Google" id="ProtNLM"/>
    </source>
</evidence>
<accession>A0AB39V0W7</accession>
<dbReference type="RefSeq" id="WP_369714820.1">
    <property type="nucleotide sequence ID" value="NZ_CP165647.1"/>
</dbReference>
<protein>
    <recommendedName>
        <fullName evidence="2">CRISPR system Cms protein Csm2</fullName>
    </recommendedName>
</protein>